<dbReference type="RefSeq" id="WP_055662287.1">
    <property type="nucleotide sequence ID" value="NZ_CYPR01000039.1"/>
</dbReference>
<keyword evidence="3" id="KW-1185">Reference proteome</keyword>
<sequence length="102" mass="10919">MSGIILPLIVLALAAWIIPWLLGKLLPEGVPWLIAIGLLSAASLTVLSAAVFWWLYGKAGDAVLAETPGHFVALAARAALVWAPIMVLSVANLPRGWRNVQW</sequence>
<name>A0A0M7B7F4_9RHOB</name>
<keyword evidence="1" id="KW-0472">Membrane</keyword>
<dbReference type="EMBL" id="CYPR01000039">
    <property type="protein sequence ID" value="CUH23044.1"/>
    <property type="molecule type" value="Genomic_DNA"/>
</dbReference>
<dbReference type="Proteomes" id="UP000049455">
    <property type="component" value="Unassembled WGS sequence"/>
</dbReference>
<evidence type="ECO:0000256" key="1">
    <source>
        <dbReference type="SAM" id="Phobius"/>
    </source>
</evidence>
<keyword evidence="1" id="KW-0812">Transmembrane</keyword>
<feature type="transmembrane region" description="Helical" evidence="1">
    <location>
        <begin position="71"/>
        <end position="93"/>
    </location>
</feature>
<evidence type="ECO:0000313" key="2">
    <source>
        <dbReference type="EMBL" id="CUH23044.1"/>
    </source>
</evidence>
<keyword evidence="1" id="KW-1133">Transmembrane helix</keyword>
<organism evidence="2 3">
    <name type="scientific">Jannaschia seosinensis</name>
    <dbReference type="NCBI Taxonomy" id="313367"/>
    <lineage>
        <taxon>Bacteria</taxon>
        <taxon>Pseudomonadati</taxon>
        <taxon>Pseudomonadota</taxon>
        <taxon>Alphaproteobacteria</taxon>
        <taxon>Rhodobacterales</taxon>
        <taxon>Roseobacteraceae</taxon>
        <taxon>Jannaschia</taxon>
    </lineage>
</organism>
<dbReference type="STRING" id="313367.JSE7799_00614"/>
<reference evidence="2 3" key="1">
    <citation type="submission" date="2015-09" db="EMBL/GenBank/DDBJ databases">
        <authorList>
            <person name="Jackson K.R."/>
            <person name="Lunt B.L."/>
            <person name="Fisher J.N.B."/>
            <person name="Gardner A.V."/>
            <person name="Bailey M.E."/>
            <person name="Deus L.M."/>
            <person name="Earl A.S."/>
            <person name="Gibby P.D."/>
            <person name="Hartmann K.A."/>
            <person name="Liu J.E."/>
            <person name="Manci A.M."/>
            <person name="Nielsen D.A."/>
            <person name="Solomon M.B."/>
            <person name="Breakwell D.P."/>
            <person name="Burnett S.H."/>
            <person name="Grose J.H."/>
        </authorList>
    </citation>
    <scope>NUCLEOTIDE SEQUENCE [LARGE SCALE GENOMIC DNA]</scope>
    <source>
        <strain evidence="2 3">CECT 7799</strain>
    </source>
</reference>
<proteinExistence type="predicted"/>
<accession>A0A0M7B7F4</accession>
<evidence type="ECO:0000313" key="3">
    <source>
        <dbReference type="Proteomes" id="UP000049455"/>
    </source>
</evidence>
<dbReference type="AlphaFoldDB" id="A0A0M7B7F4"/>
<protein>
    <submittedName>
        <fullName evidence="2">Uncharacterized protein</fullName>
    </submittedName>
</protein>
<feature type="transmembrane region" description="Helical" evidence="1">
    <location>
        <begin position="6"/>
        <end position="23"/>
    </location>
</feature>
<gene>
    <name evidence="2" type="ORF">JSE7799_00614</name>
</gene>
<feature type="transmembrane region" description="Helical" evidence="1">
    <location>
        <begin position="30"/>
        <end position="56"/>
    </location>
</feature>